<keyword evidence="1" id="KW-1133">Transmembrane helix</keyword>
<protein>
    <submittedName>
        <fullName evidence="2">Uncharacterized protein</fullName>
    </submittedName>
</protein>
<feature type="transmembrane region" description="Helical" evidence="1">
    <location>
        <begin position="20"/>
        <end position="41"/>
    </location>
</feature>
<sequence length="492" mass="52163">MYRGNRNSSKITGQSLIEILVALGLGVILIGGVTALITVNLKSSSESKTMQSASLLTQEVIDAAKSKAEADWNVFYALGKTSTNKYFIASSTLAITAGTEPLVLGEYAFTRYFYVENVKRTECGVGSPTEATVSAECTNFLAGTGYVAEDPSTQKITVVVEWDGGNIEQEQYVSRTRNVALRQTDWSGGGGDDTVLVNPNNRYSTATNIETTATPGVLSVILSGGGGGPMTPNIDATEPNHWAWNDVIGWIDFDYATGNVGINNGKLFGYASSSMGLIAFDCATTPNGDICGGGSGDWKVSNVGGSLKGWAYSDTIGWISFDSVTATSSTAYGVSIDASGELSGFAWNETIGWISMNCNQPSASMNTCGTIPYRVKTFWTSMPDSGSLTSPVFNLGSRVAVNSVIWKGLENGGSVRFQVAASTVANPASWDYKGPDGTAATTYNTAGPDISTVLSPKDFSNVQYIRYKIFIESDAGRTNSPEVRDIILSYSL</sequence>
<gene>
    <name evidence="2" type="ORF">UY19_C0017G0008</name>
</gene>
<accession>A0A0G1WFZ2</accession>
<dbReference type="Proteomes" id="UP000033882">
    <property type="component" value="Unassembled WGS sequence"/>
</dbReference>
<dbReference type="PATRIC" id="fig|1619005.3.peg.923"/>
<evidence type="ECO:0000313" key="2">
    <source>
        <dbReference type="EMBL" id="KKU89243.1"/>
    </source>
</evidence>
<organism evidence="2 3">
    <name type="scientific">Candidatus Wolfebacteria bacterium GW2011_GWA2_47_9b</name>
    <dbReference type="NCBI Taxonomy" id="1619005"/>
    <lineage>
        <taxon>Bacteria</taxon>
        <taxon>Candidatus Wolfeibacteriota</taxon>
    </lineage>
</organism>
<comment type="caution">
    <text evidence="2">The sequence shown here is derived from an EMBL/GenBank/DDBJ whole genome shotgun (WGS) entry which is preliminary data.</text>
</comment>
<dbReference type="AlphaFoldDB" id="A0A0G1WFZ2"/>
<evidence type="ECO:0000313" key="3">
    <source>
        <dbReference type="Proteomes" id="UP000033882"/>
    </source>
</evidence>
<evidence type="ECO:0000256" key="1">
    <source>
        <dbReference type="SAM" id="Phobius"/>
    </source>
</evidence>
<proteinExistence type="predicted"/>
<keyword evidence="1" id="KW-0812">Transmembrane</keyword>
<dbReference type="EMBL" id="LCPB01000017">
    <property type="protein sequence ID" value="KKU89243.1"/>
    <property type="molecule type" value="Genomic_DNA"/>
</dbReference>
<keyword evidence="1" id="KW-0472">Membrane</keyword>
<name>A0A0G1WFZ2_9BACT</name>
<reference evidence="2 3" key="1">
    <citation type="journal article" date="2015" name="Nature">
        <title>rRNA introns, odd ribosomes, and small enigmatic genomes across a large radiation of phyla.</title>
        <authorList>
            <person name="Brown C.T."/>
            <person name="Hug L.A."/>
            <person name="Thomas B.C."/>
            <person name="Sharon I."/>
            <person name="Castelle C.J."/>
            <person name="Singh A."/>
            <person name="Wilkins M.J."/>
            <person name="Williams K.H."/>
            <person name="Banfield J.F."/>
        </authorList>
    </citation>
    <scope>NUCLEOTIDE SEQUENCE [LARGE SCALE GENOMIC DNA]</scope>
</reference>